<dbReference type="GO" id="GO:0005737">
    <property type="term" value="C:cytoplasm"/>
    <property type="evidence" value="ECO:0007669"/>
    <property type="project" value="UniProtKB-SubCell"/>
</dbReference>
<dbReference type="InterPro" id="IPR038247">
    <property type="entry name" value="Jag_N_dom_sf"/>
</dbReference>
<feature type="compositionally biased region" description="Basic and acidic residues" evidence="7">
    <location>
        <begin position="147"/>
        <end position="171"/>
    </location>
</feature>
<evidence type="ECO:0000313" key="10">
    <source>
        <dbReference type="Proteomes" id="UP000199689"/>
    </source>
</evidence>
<comment type="subunit">
    <text evidence="6">Forms a complex with KhpA.</text>
</comment>
<dbReference type="GO" id="GO:0071555">
    <property type="term" value="P:cell wall organization"/>
    <property type="evidence" value="ECO:0007669"/>
    <property type="project" value="UniProtKB-KW"/>
</dbReference>
<organism evidence="9 10">
    <name type="scientific">Allisonella histaminiformans</name>
    <dbReference type="NCBI Taxonomy" id="209880"/>
    <lineage>
        <taxon>Bacteria</taxon>
        <taxon>Bacillati</taxon>
        <taxon>Bacillota</taxon>
        <taxon>Negativicutes</taxon>
        <taxon>Veillonellales</taxon>
        <taxon>Veillonellaceae</taxon>
        <taxon>Allisonella</taxon>
    </lineage>
</organism>
<dbReference type="Pfam" id="PF01424">
    <property type="entry name" value="R3H"/>
    <property type="match status" value="1"/>
</dbReference>
<dbReference type="Pfam" id="PF13083">
    <property type="entry name" value="KH_KhpA-B"/>
    <property type="match status" value="1"/>
</dbReference>
<dbReference type="AlphaFoldDB" id="A0A1G5W1G4"/>
<dbReference type="InterPro" id="IPR032782">
    <property type="entry name" value="KhpB_N"/>
</dbReference>
<dbReference type="InterPro" id="IPR038008">
    <property type="entry name" value="Jag_KH"/>
</dbReference>
<comment type="domain">
    <text evidence="6">Has an N-terminal Jag-N domain and 2 RNA-binding domains (KH and R3H).</text>
</comment>
<dbReference type="CDD" id="cd02644">
    <property type="entry name" value="R3H_jag"/>
    <property type="match status" value="1"/>
</dbReference>
<evidence type="ECO:0000256" key="6">
    <source>
        <dbReference type="HAMAP-Rule" id="MF_00867"/>
    </source>
</evidence>
<reference evidence="9 10" key="1">
    <citation type="submission" date="2016-10" db="EMBL/GenBank/DDBJ databases">
        <authorList>
            <person name="de Groot N.N."/>
        </authorList>
    </citation>
    <scope>NUCLEOTIDE SEQUENCE [LARGE SCALE GENOMIC DNA]</scope>
    <source>
        <strain evidence="9 10">DSM 15230</strain>
    </source>
</reference>
<dbReference type="HAMAP" id="MF_00867">
    <property type="entry name" value="KhpB"/>
    <property type="match status" value="1"/>
</dbReference>
<name>A0A1G5W1G4_9FIRM</name>
<evidence type="ECO:0000256" key="3">
    <source>
        <dbReference type="ARBA" id="ARBA00022960"/>
    </source>
</evidence>
<feature type="region of interest" description="Disordered" evidence="7">
    <location>
        <begin position="80"/>
        <end position="179"/>
    </location>
</feature>
<dbReference type="InterPro" id="IPR036867">
    <property type="entry name" value="R3H_dom_sf"/>
</dbReference>
<comment type="function">
    <text evidence="6">A probable RNA chaperone. Forms a complex with KhpA which binds to cellular RNA and controls its expression. Plays a role in peptidoglycan (PG) homeostasis and cell length regulation.</text>
</comment>
<feature type="compositionally biased region" description="Basic and acidic residues" evidence="7">
    <location>
        <begin position="80"/>
        <end position="94"/>
    </location>
</feature>
<dbReference type="Gene3D" id="3.30.30.80">
    <property type="entry name" value="probable RNA-binding protein from clostridium symbiosum atcc 14940"/>
    <property type="match status" value="1"/>
</dbReference>
<dbReference type="GeneID" id="87756087"/>
<evidence type="ECO:0000256" key="7">
    <source>
        <dbReference type="SAM" id="MobiDB-lite"/>
    </source>
</evidence>
<dbReference type="InterPro" id="IPR039247">
    <property type="entry name" value="KhpB"/>
</dbReference>
<dbReference type="Pfam" id="PF14804">
    <property type="entry name" value="Jag_N"/>
    <property type="match status" value="1"/>
</dbReference>
<dbReference type="OrthoDB" id="9794483at2"/>
<dbReference type="SMART" id="SM00393">
    <property type="entry name" value="R3H"/>
    <property type="match status" value="1"/>
</dbReference>
<dbReference type="GO" id="GO:0009252">
    <property type="term" value="P:peptidoglycan biosynthetic process"/>
    <property type="evidence" value="ECO:0007669"/>
    <property type="project" value="UniProtKB-UniRule"/>
</dbReference>
<keyword evidence="2 6" id="KW-0694">RNA-binding</keyword>
<evidence type="ECO:0000259" key="8">
    <source>
        <dbReference type="PROSITE" id="PS51061"/>
    </source>
</evidence>
<dbReference type="Gene3D" id="3.30.1370.50">
    <property type="entry name" value="R3H-like domain"/>
    <property type="match status" value="1"/>
</dbReference>
<comment type="subcellular location">
    <subcellularLocation>
        <location evidence="6">Cytoplasm</location>
    </subcellularLocation>
</comment>
<dbReference type="PANTHER" id="PTHR35800">
    <property type="entry name" value="PROTEIN JAG"/>
    <property type="match status" value="1"/>
</dbReference>
<dbReference type="InterPro" id="IPR015946">
    <property type="entry name" value="KH_dom-like_a/b"/>
</dbReference>
<keyword evidence="5 6" id="KW-0961">Cell wall biogenesis/degradation</keyword>
<dbReference type="Proteomes" id="UP000199689">
    <property type="component" value="Unassembled WGS sequence"/>
</dbReference>
<gene>
    <name evidence="6" type="primary">khpB</name>
    <name evidence="6" type="synonym">eloR</name>
    <name evidence="9" type="ORF">SAMN02910343_01066</name>
</gene>
<keyword evidence="3 6" id="KW-0133">Cell shape</keyword>
<proteinExistence type="inferred from homology"/>
<dbReference type="InterPro" id="IPR001374">
    <property type="entry name" value="R3H_dom"/>
</dbReference>
<keyword evidence="1 6" id="KW-0963">Cytoplasm</keyword>
<dbReference type="InterPro" id="IPR034079">
    <property type="entry name" value="R3H_KhpB"/>
</dbReference>
<dbReference type="PANTHER" id="PTHR35800:SF1">
    <property type="entry name" value="RNA-BINDING PROTEIN KHPB"/>
    <property type="match status" value="1"/>
</dbReference>
<dbReference type="NCBIfam" id="NF041568">
    <property type="entry name" value="Jag_EloR"/>
    <property type="match status" value="1"/>
</dbReference>
<evidence type="ECO:0000256" key="1">
    <source>
        <dbReference type="ARBA" id="ARBA00022490"/>
    </source>
</evidence>
<dbReference type="GO" id="GO:0003723">
    <property type="term" value="F:RNA binding"/>
    <property type="evidence" value="ECO:0007669"/>
    <property type="project" value="UniProtKB-UniRule"/>
</dbReference>
<comment type="similarity">
    <text evidence="6">Belongs to the KhpB RNA-binding protein family.</text>
</comment>
<dbReference type="CDD" id="cd02414">
    <property type="entry name" value="KH-II_Jag"/>
    <property type="match status" value="1"/>
</dbReference>
<dbReference type="PROSITE" id="PS51061">
    <property type="entry name" value="R3H"/>
    <property type="match status" value="1"/>
</dbReference>
<evidence type="ECO:0000313" key="9">
    <source>
        <dbReference type="EMBL" id="SDA52001.1"/>
    </source>
</evidence>
<dbReference type="RefSeq" id="WP_091364576.1">
    <property type="nucleotide sequence ID" value="NZ_FMXA01000012.1"/>
</dbReference>
<evidence type="ECO:0000256" key="2">
    <source>
        <dbReference type="ARBA" id="ARBA00022884"/>
    </source>
</evidence>
<keyword evidence="4 6" id="KW-0143">Chaperone</keyword>
<dbReference type="Gene3D" id="3.30.300.20">
    <property type="match status" value="1"/>
</dbReference>
<feature type="domain" description="R3H" evidence="8">
    <location>
        <begin position="261"/>
        <end position="326"/>
    </location>
</feature>
<dbReference type="STRING" id="209880.SAMN02910343_01066"/>
<evidence type="ECO:0000256" key="4">
    <source>
        <dbReference type="ARBA" id="ARBA00023186"/>
    </source>
</evidence>
<evidence type="ECO:0000256" key="5">
    <source>
        <dbReference type="ARBA" id="ARBA00023316"/>
    </source>
</evidence>
<dbReference type="EMBL" id="FMXA01000012">
    <property type="protein sequence ID" value="SDA52001.1"/>
    <property type="molecule type" value="Genomic_DNA"/>
</dbReference>
<keyword evidence="10" id="KW-1185">Reference proteome</keyword>
<dbReference type="SMART" id="SM01245">
    <property type="entry name" value="Jag_N"/>
    <property type="match status" value="1"/>
</dbReference>
<feature type="region of interest" description="Jag_N domain" evidence="6">
    <location>
        <begin position="5"/>
        <end position="55"/>
    </location>
</feature>
<protein>
    <recommendedName>
        <fullName evidence="6">RNA-binding protein KhpB</fullName>
    </recommendedName>
    <alternativeName>
        <fullName evidence="6">RNA-binding protein EloR</fullName>
    </alternativeName>
</protein>
<dbReference type="GO" id="GO:0008360">
    <property type="term" value="P:regulation of cell shape"/>
    <property type="evidence" value="ECO:0007669"/>
    <property type="project" value="UniProtKB-KW"/>
</dbReference>
<accession>A0A1G5W1G4</accession>
<sequence length="326" mass="36183">MKTVRITAKTVDEAVAEGLRKLGATREEAVVRVIEEPTGGLFGLLRKKPAVVEISVPDLAGSTDIAEEAARVVSEAFHDVEEPKKDEVPQKEEPVPMAEPVLPGEKIGGRTAGEPGAKRHIGLVSTPEEQEPEAETKLAPQEPVEPETVKAEKAPETKPEAKISRREREEFTFSEEEQNETAEAAREFLKGVFQAMDLKITVEKMLSREQILLTLHGERLGLLIGKHGQTLDALQYLTNLAAGKKYHHHYFILLDAENYRSRRKQTLENLAARCASKAKHTGEPVKLEPMPAGERKIIHMALKDDPLISTDSEGEVPYRYVVVKLK</sequence>